<keyword evidence="1" id="KW-0472">Membrane</keyword>
<protein>
    <submittedName>
        <fullName evidence="2">Short-chain dehydrogenase reductase sdr</fullName>
    </submittedName>
</protein>
<dbReference type="EMBL" id="AZIL01001742">
    <property type="protein sequence ID" value="EWM23241.1"/>
    <property type="molecule type" value="Genomic_DNA"/>
</dbReference>
<keyword evidence="3" id="KW-1185">Reference proteome</keyword>
<dbReference type="Gene3D" id="3.40.50.720">
    <property type="entry name" value="NAD(P)-binding Rossmann-like Domain"/>
    <property type="match status" value="1"/>
</dbReference>
<dbReference type="InterPro" id="IPR036291">
    <property type="entry name" value="NAD(P)-bd_dom_sf"/>
</dbReference>
<feature type="non-terminal residue" evidence="2">
    <location>
        <position position="202"/>
    </location>
</feature>
<dbReference type="AlphaFoldDB" id="W7TRR5"/>
<dbReference type="InterPro" id="IPR002347">
    <property type="entry name" value="SDR_fam"/>
</dbReference>
<dbReference type="PANTHER" id="PTHR44147">
    <property type="entry name" value="DEHYDROGENASE/REDUCTASE SDR FAMILY MEMBER 1"/>
    <property type="match status" value="1"/>
</dbReference>
<keyword evidence="1" id="KW-1133">Transmembrane helix</keyword>
<gene>
    <name evidence="2" type="ORF">Naga_101243g1</name>
</gene>
<dbReference type="SUPFAM" id="SSF51735">
    <property type="entry name" value="NAD(P)-binding Rossmann-fold domains"/>
    <property type="match status" value="1"/>
</dbReference>
<comment type="caution">
    <text evidence="2">The sequence shown here is derived from an EMBL/GenBank/DDBJ whole genome shotgun (WGS) entry which is preliminary data.</text>
</comment>
<dbReference type="PANTHER" id="PTHR44147:SF2">
    <property type="entry name" value="DEHYDROGENASE_REDUCTASE SDR FAMILY MEMBER 1"/>
    <property type="match status" value="1"/>
</dbReference>
<accession>W7TRR5</accession>
<dbReference type="OrthoDB" id="1933717at2759"/>
<evidence type="ECO:0000313" key="2">
    <source>
        <dbReference type="EMBL" id="EWM23241.1"/>
    </source>
</evidence>
<dbReference type="Proteomes" id="UP000019335">
    <property type="component" value="Chromosome 17"/>
</dbReference>
<proteinExistence type="predicted"/>
<evidence type="ECO:0000256" key="1">
    <source>
        <dbReference type="SAM" id="Phobius"/>
    </source>
</evidence>
<feature type="transmembrane region" description="Helical" evidence="1">
    <location>
        <begin position="37"/>
        <end position="56"/>
    </location>
</feature>
<keyword evidence="1" id="KW-0812">Transmembrane</keyword>
<dbReference type="Pfam" id="PF00106">
    <property type="entry name" value="adh_short"/>
    <property type="match status" value="1"/>
</dbReference>
<organism evidence="2 3">
    <name type="scientific">Nannochloropsis gaditana</name>
    <dbReference type="NCBI Taxonomy" id="72520"/>
    <lineage>
        <taxon>Eukaryota</taxon>
        <taxon>Sar</taxon>
        <taxon>Stramenopiles</taxon>
        <taxon>Ochrophyta</taxon>
        <taxon>Eustigmatophyceae</taxon>
        <taxon>Eustigmatales</taxon>
        <taxon>Monodopsidaceae</taxon>
        <taxon>Nannochloropsis</taxon>
    </lineage>
</organism>
<evidence type="ECO:0000313" key="3">
    <source>
        <dbReference type="Proteomes" id="UP000019335"/>
    </source>
</evidence>
<reference evidence="2 3" key="1">
    <citation type="journal article" date="2014" name="Mol. Plant">
        <title>Chromosome Scale Genome Assembly and Transcriptome Profiling of Nannochloropsis gaditana in Nitrogen Depletion.</title>
        <authorList>
            <person name="Corteggiani Carpinelli E."/>
            <person name="Telatin A."/>
            <person name="Vitulo N."/>
            <person name="Forcato C."/>
            <person name="D'Angelo M."/>
            <person name="Schiavon R."/>
            <person name="Vezzi A."/>
            <person name="Giacometti G.M."/>
            <person name="Morosinotto T."/>
            <person name="Valle G."/>
        </authorList>
    </citation>
    <scope>NUCLEOTIDE SEQUENCE [LARGE SCALE GENOMIC DNA]</scope>
    <source>
        <strain evidence="2 3">B-31</strain>
    </source>
</reference>
<name>W7TRR5_9STRA</name>
<sequence>MHEDTKKAWRALNIGQGGATDAPTMLRRISFFSPSPYCYTLFLLSFFSHALAFSFLHMSSSPLQPLQGKVALVTGASRGIGRGIAFELAVAGATVYATARSYGEKECTEATLGGTLTTLAEDVMEALIDIPGGGKAANGRVIPLRCDHAVDPQIYSVLDTVRRDEGRLDFLVNNAFAIPPSGVAGMVGKPFWEQGAEVRGRE</sequence>